<dbReference type="SUPFAM" id="SSF52087">
    <property type="entry name" value="CRAL/TRIO domain"/>
    <property type="match status" value="1"/>
</dbReference>
<evidence type="ECO:0000313" key="2">
    <source>
        <dbReference type="Proteomes" id="UP000887574"/>
    </source>
</evidence>
<protein>
    <submittedName>
        <fullName evidence="3">CRAL-TRIO domain-containing protein</fullName>
    </submittedName>
</protein>
<feature type="domain" description="CRAL-TRIO" evidence="1">
    <location>
        <begin position="129"/>
        <end position="246"/>
    </location>
</feature>
<keyword evidence="2" id="KW-1185">Reference proteome</keyword>
<dbReference type="WBParaSite" id="jg24296">
    <property type="protein sequence ID" value="jg24296"/>
    <property type="gene ID" value="jg24296"/>
</dbReference>
<evidence type="ECO:0000259" key="1">
    <source>
        <dbReference type="PROSITE" id="PS50191"/>
    </source>
</evidence>
<accession>A0A915DXS2</accession>
<dbReference type="CDD" id="cd00170">
    <property type="entry name" value="SEC14"/>
    <property type="match status" value="1"/>
</dbReference>
<dbReference type="Proteomes" id="UP000887574">
    <property type="component" value="Unplaced"/>
</dbReference>
<proteinExistence type="predicted"/>
<organism evidence="2 3">
    <name type="scientific">Ditylenchus dipsaci</name>
    <dbReference type="NCBI Taxonomy" id="166011"/>
    <lineage>
        <taxon>Eukaryota</taxon>
        <taxon>Metazoa</taxon>
        <taxon>Ecdysozoa</taxon>
        <taxon>Nematoda</taxon>
        <taxon>Chromadorea</taxon>
        <taxon>Rhabditida</taxon>
        <taxon>Tylenchina</taxon>
        <taxon>Tylenchomorpha</taxon>
        <taxon>Sphaerularioidea</taxon>
        <taxon>Anguinidae</taxon>
        <taxon>Anguininae</taxon>
        <taxon>Ditylenchus</taxon>
    </lineage>
</organism>
<sequence>MEIFNDDYSIYRWLKLTHQKKTIPQIAELMLQSASKIDKYKLKNSKKLQNITITSVQELTETFHEEFPEFKGLKGGVRGVSIRQLEGTSETKLSRSVVTVLKVAEMMNKNKMNVDKDYLKKMIILQTVLTYHLVKYLEKTYKPKQPYGAILIYDLEKVNVLTVGKFANDLKDVIKETQHSFSGITKKIVIYKAPMGFKSIFAAVKVFLAERLAESIKFCSNFNDMKKAVGEDNTPPEYGGKLVSEV</sequence>
<dbReference type="AlphaFoldDB" id="A0A915DXS2"/>
<dbReference type="InterPro" id="IPR001251">
    <property type="entry name" value="CRAL-TRIO_dom"/>
</dbReference>
<name>A0A915DXS2_9BILA</name>
<reference evidence="3" key="1">
    <citation type="submission" date="2022-11" db="UniProtKB">
        <authorList>
            <consortium name="WormBaseParasite"/>
        </authorList>
    </citation>
    <scope>IDENTIFICATION</scope>
</reference>
<evidence type="ECO:0000313" key="3">
    <source>
        <dbReference type="WBParaSite" id="jg24296"/>
    </source>
</evidence>
<dbReference type="PROSITE" id="PS50191">
    <property type="entry name" value="CRAL_TRIO"/>
    <property type="match status" value="1"/>
</dbReference>
<dbReference type="Pfam" id="PF00650">
    <property type="entry name" value="CRAL_TRIO"/>
    <property type="match status" value="1"/>
</dbReference>
<dbReference type="Gene3D" id="3.40.525.10">
    <property type="entry name" value="CRAL-TRIO lipid binding domain"/>
    <property type="match status" value="1"/>
</dbReference>
<dbReference type="InterPro" id="IPR036865">
    <property type="entry name" value="CRAL-TRIO_dom_sf"/>
</dbReference>